<reference evidence="8 9" key="1">
    <citation type="submission" date="2016-01" db="EMBL/GenBank/DDBJ databases">
        <title>The new phylogeny of the genus Mycobacterium.</title>
        <authorList>
            <person name="Tarcisio F."/>
            <person name="Conor M."/>
            <person name="Antonella G."/>
            <person name="Elisabetta G."/>
            <person name="Giulia F.S."/>
            <person name="Sara T."/>
            <person name="Anna F."/>
            <person name="Clotilde B."/>
            <person name="Roberto B."/>
            <person name="Veronica D.S."/>
            <person name="Fabio R."/>
            <person name="Monica P."/>
            <person name="Olivier J."/>
            <person name="Enrico T."/>
            <person name="Nicola S."/>
        </authorList>
    </citation>
    <scope>NUCLEOTIDE SEQUENCE [LARGE SCALE GENOMIC DNA]</scope>
    <source>
        <strain evidence="8 9">DSM 45394</strain>
    </source>
</reference>
<evidence type="ECO:0000256" key="1">
    <source>
        <dbReference type="ARBA" id="ARBA00004651"/>
    </source>
</evidence>
<keyword evidence="9" id="KW-1185">Reference proteome</keyword>
<evidence type="ECO:0000256" key="4">
    <source>
        <dbReference type="ARBA" id="ARBA00022989"/>
    </source>
</evidence>
<feature type="transmembrane region" description="Helical" evidence="6">
    <location>
        <begin position="257"/>
        <end position="275"/>
    </location>
</feature>
<dbReference type="GO" id="GO:0005886">
    <property type="term" value="C:plasma membrane"/>
    <property type="evidence" value="ECO:0007669"/>
    <property type="project" value="UniProtKB-SubCell"/>
</dbReference>
<dbReference type="STRING" id="1108812.AWC16_01390"/>
<dbReference type="InterPro" id="IPR020846">
    <property type="entry name" value="MFS_dom"/>
</dbReference>
<name>A0A1X1Y633_9MYCO</name>
<evidence type="ECO:0000256" key="6">
    <source>
        <dbReference type="SAM" id="Phobius"/>
    </source>
</evidence>
<dbReference type="PROSITE" id="PS50850">
    <property type="entry name" value="MFS"/>
    <property type="match status" value="1"/>
</dbReference>
<feature type="domain" description="Major facilitator superfamily (MFS) profile" evidence="7">
    <location>
        <begin position="23"/>
        <end position="406"/>
    </location>
</feature>
<sequence length="406" mass="41442">MTVETGKTRSGPRTPWTPRTTAQLAILAGAAFVYATAEILPVGALPAISAGLGVSEALVGTLLAWYAVVAAATTIPLVRWTAYWPRRRVLLLTLVCLTSSQVISAMAPNFTVLASGRALCAVTHGLMWSVLAPIATRLVPPSHSGRATTAIYVGTSLALVVGIPLTSAMSLLWGWRLAVVVITVAAAAITLAARFALPALVLSTDQLALVGRHHYRNRRLLGVSAVMLIAVTGHFISYTFIAVIIEDVVGVPGARLAWLLAAFGAAGLIAMPTLARPLDHRPKAITGGCMAALSTALVVLAALSLGGHHTTATVVVGAAAIVLWGAMAMAVSPMLQSAAMRTAPDDPDGASGLYVTAFQIGITGGSLAGGLLFDKAGTSAMLGASALLVGLAAAGIAASKRLFVVP</sequence>
<feature type="transmembrane region" description="Helical" evidence="6">
    <location>
        <begin position="352"/>
        <end position="373"/>
    </location>
</feature>
<feature type="transmembrane region" description="Helical" evidence="6">
    <location>
        <begin position="151"/>
        <end position="173"/>
    </location>
</feature>
<dbReference type="InterPro" id="IPR011701">
    <property type="entry name" value="MFS"/>
</dbReference>
<dbReference type="InterPro" id="IPR036259">
    <property type="entry name" value="MFS_trans_sf"/>
</dbReference>
<dbReference type="AlphaFoldDB" id="A0A1X1Y633"/>
<proteinExistence type="predicted"/>
<feature type="transmembrane region" description="Helical" evidence="6">
    <location>
        <begin position="21"/>
        <end position="45"/>
    </location>
</feature>
<gene>
    <name evidence="8" type="ORF">AWC16_01390</name>
</gene>
<dbReference type="GO" id="GO:0022857">
    <property type="term" value="F:transmembrane transporter activity"/>
    <property type="evidence" value="ECO:0007669"/>
    <property type="project" value="InterPro"/>
</dbReference>
<evidence type="ECO:0000313" key="8">
    <source>
        <dbReference type="EMBL" id="ORW06461.1"/>
    </source>
</evidence>
<accession>A0A1X1Y633</accession>
<dbReference type="EMBL" id="LQPG01000059">
    <property type="protein sequence ID" value="ORW06461.1"/>
    <property type="molecule type" value="Genomic_DNA"/>
</dbReference>
<comment type="subcellular location">
    <subcellularLocation>
        <location evidence="1">Cell membrane</location>
        <topology evidence="1">Multi-pass membrane protein</topology>
    </subcellularLocation>
</comment>
<dbReference type="Gene3D" id="1.20.1250.20">
    <property type="entry name" value="MFS general substrate transporter like domains"/>
    <property type="match status" value="2"/>
</dbReference>
<feature type="transmembrane region" description="Helical" evidence="6">
    <location>
        <begin position="57"/>
        <end position="78"/>
    </location>
</feature>
<protein>
    <submittedName>
        <fullName evidence="8">MFS transporter</fullName>
    </submittedName>
</protein>
<feature type="transmembrane region" description="Helical" evidence="6">
    <location>
        <begin position="379"/>
        <end position="398"/>
    </location>
</feature>
<dbReference type="InterPro" id="IPR050189">
    <property type="entry name" value="MFS_Efflux_Transporters"/>
</dbReference>
<keyword evidence="3 6" id="KW-0812">Transmembrane</keyword>
<feature type="transmembrane region" description="Helical" evidence="6">
    <location>
        <begin position="287"/>
        <end position="306"/>
    </location>
</feature>
<evidence type="ECO:0000256" key="2">
    <source>
        <dbReference type="ARBA" id="ARBA00022475"/>
    </source>
</evidence>
<evidence type="ECO:0000256" key="5">
    <source>
        <dbReference type="ARBA" id="ARBA00023136"/>
    </source>
</evidence>
<feature type="transmembrane region" description="Helical" evidence="6">
    <location>
        <begin position="312"/>
        <end position="331"/>
    </location>
</feature>
<keyword evidence="2" id="KW-1003">Cell membrane</keyword>
<dbReference type="CDD" id="cd17324">
    <property type="entry name" value="MFS_NepI_like"/>
    <property type="match status" value="1"/>
</dbReference>
<dbReference type="RefSeq" id="WP_085267043.1">
    <property type="nucleotide sequence ID" value="NZ_JACKVG010000008.1"/>
</dbReference>
<comment type="caution">
    <text evidence="8">The sequence shown here is derived from an EMBL/GenBank/DDBJ whole genome shotgun (WGS) entry which is preliminary data.</text>
</comment>
<feature type="transmembrane region" description="Helical" evidence="6">
    <location>
        <begin position="179"/>
        <end position="202"/>
    </location>
</feature>
<dbReference type="Pfam" id="PF07690">
    <property type="entry name" value="MFS_1"/>
    <property type="match status" value="1"/>
</dbReference>
<evidence type="ECO:0000313" key="9">
    <source>
        <dbReference type="Proteomes" id="UP000193866"/>
    </source>
</evidence>
<dbReference type="PANTHER" id="PTHR43124:SF3">
    <property type="entry name" value="CHLORAMPHENICOL EFFLUX PUMP RV0191"/>
    <property type="match status" value="1"/>
</dbReference>
<keyword evidence="5 6" id="KW-0472">Membrane</keyword>
<dbReference type="SUPFAM" id="SSF103473">
    <property type="entry name" value="MFS general substrate transporter"/>
    <property type="match status" value="1"/>
</dbReference>
<dbReference type="Proteomes" id="UP000193866">
    <property type="component" value="Unassembled WGS sequence"/>
</dbReference>
<organism evidence="8 9">
    <name type="scientific">Mycolicibacter longobardus</name>
    <dbReference type="NCBI Taxonomy" id="1108812"/>
    <lineage>
        <taxon>Bacteria</taxon>
        <taxon>Bacillati</taxon>
        <taxon>Actinomycetota</taxon>
        <taxon>Actinomycetes</taxon>
        <taxon>Mycobacteriales</taxon>
        <taxon>Mycobacteriaceae</taxon>
        <taxon>Mycolicibacter</taxon>
    </lineage>
</organism>
<feature type="transmembrane region" description="Helical" evidence="6">
    <location>
        <begin position="116"/>
        <end position="139"/>
    </location>
</feature>
<keyword evidence="4 6" id="KW-1133">Transmembrane helix</keyword>
<evidence type="ECO:0000256" key="3">
    <source>
        <dbReference type="ARBA" id="ARBA00022692"/>
    </source>
</evidence>
<evidence type="ECO:0000259" key="7">
    <source>
        <dbReference type="PROSITE" id="PS50850"/>
    </source>
</evidence>
<feature type="transmembrane region" description="Helical" evidence="6">
    <location>
        <begin position="223"/>
        <end position="245"/>
    </location>
</feature>
<dbReference type="OrthoDB" id="4427197at2"/>
<dbReference type="PANTHER" id="PTHR43124">
    <property type="entry name" value="PURINE EFFLUX PUMP PBUE"/>
    <property type="match status" value="1"/>
</dbReference>